<feature type="transmembrane region" description="Helical" evidence="8">
    <location>
        <begin position="187"/>
        <end position="208"/>
    </location>
</feature>
<dbReference type="NCBIfam" id="TIGR00546">
    <property type="entry name" value="lnt"/>
    <property type="match status" value="1"/>
</dbReference>
<dbReference type="EC" id="2.3.1.269" evidence="8"/>
<feature type="transmembrane region" description="Helical" evidence="8">
    <location>
        <begin position="12"/>
        <end position="28"/>
    </location>
</feature>
<keyword evidence="11" id="KW-1185">Reference proteome</keyword>
<dbReference type="EMBL" id="JBAFSM010000074">
    <property type="protein sequence ID" value="MEG3440093.1"/>
    <property type="molecule type" value="Genomic_DNA"/>
</dbReference>
<dbReference type="Pfam" id="PF20154">
    <property type="entry name" value="LNT_N"/>
    <property type="match status" value="1"/>
</dbReference>
<evidence type="ECO:0000256" key="2">
    <source>
        <dbReference type="ARBA" id="ARBA00022475"/>
    </source>
</evidence>
<dbReference type="SUPFAM" id="SSF56317">
    <property type="entry name" value="Carbon-nitrogen hydrolase"/>
    <property type="match status" value="1"/>
</dbReference>
<dbReference type="PROSITE" id="PS50263">
    <property type="entry name" value="CN_HYDROLASE"/>
    <property type="match status" value="1"/>
</dbReference>
<evidence type="ECO:0000313" key="11">
    <source>
        <dbReference type="Proteomes" id="UP001328733"/>
    </source>
</evidence>
<keyword evidence="5 8" id="KW-1133">Transmembrane helix</keyword>
<evidence type="ECO:0000259" key="9">
    <source>
        <dbReference type="PROSITE" id="PS50263"/>
    </source>
</evidence>
<dbReference type="GO" id="GO:0005886">
    <property type="term" value="C:plasma membrane"/>
    <property type="evidence" value="ECO:0007669"/>
    <property type="project" value="UniProtKB-SubCell"/>
</dbReference>
<keyword evidence="6 8" id="KW-0472">Membrane</keyword>
<dbReference type="AlphaFoldDB" id="A0AAW9R110"/>
<feature type="transmembrane region" description="Helical" evidence="8">
    <location>
        <begin position="67"/>
        <end position="99"/>
    </location>
</feature>
<dbReference type="InterPro" id="IPR036526">
    <property type="entry name" value="C-N_Hydrolase_sf"/>
</dbReference>
<dbReference type="HAMAP" id="MF_01148">
    <property type="entry name" value="Lnt"/>
    <property type="match status" value="1"/>
</dbReference>
<keyword evidence="3 8" id="KW-0808">Transferase</keyword>
<accession>A0AAW9R110</accession>
<keyword evidence="2 8" id="KW-1003">Cell membrane</keyword>
<dbReference type="GO" id="GO:0016410">
    <property type="term" value="F:N-acyltransferase activity"/>
    <property type="evidence" value="ECO:0007669"/>
    <property type="project" value="UniProtKB-UniRule"/>
</dbReference>
<evidence type="ECO:0000256" key="4">
    <source>
        <dbReference type="ARBA" id="ARBA00022692"/>
    </source>
</evidence>
<feature type="transmembrane region" description="Helical" evidence="8">
    <location>
        <begin position="473"/>
        <end position="491"/>
    </location>
</feature>
<evidence type="ECO:0000256" key="3">
    <source>
        <dbReference type="ARBA" id="ARBA00022679"/>
    </source>
</evidence>
<feature type="transmembrane region" description="Helical" evidence="8">
    <location>
        <begin position="149"/>
        <end position="175"/>
    </location>
</feature>
<dbReference type="Pfam" id="PF00795">
    <property type="entry name" value="CN_hydrolase"/>
    <property type="match status" value="1"/>
</dbReference>
<evidence type="ECO:0000256" key="6">
    <source>
        <dbReference type="ARBA" id="ARBA00023136"/>
    </source>
</evidence>
<reference evidence="10 11" key="1">
    <citation type="submission" date="2024-01" db="EMBL/GenBank/DDBJ databases">
        <title>Genomic insights into the taxonomy and metabolism of the cyanobacterium Pannus brasiliensis CCIBt3594.</title>
        <authorList>
            <person name="Machado M."/>
            <person name="Botero N.B."/>
            <person name="Andreote A.P.D."/>
            <person name="Feitosa A.M.T."/>
            <person name="Popin R."/>
            <person name="Sivonen K."/>
            <person name="Fiore M.F."/>
        </authorList>
    </citation>
    <scope>NUCLEOTIDE SEQUENCE [LARGE SCALE GENOMIC DNA]</scope>
    <source>
        <strain evidence="10 11">CCIBt3594</strain>
    </source>
</reference>
<keyword evidence="7 8" id="KW-0012">Acyltransferase</keyword>
<evidence type="ECO:0000256" key="5">
    <source>
        <dbReference type="ARBA" id="ARBA00022989"/>
    </source>
</evidence>
<proteinExistence type="inferred from homology"/>
<dbReference type="InterPro" id="IPR045378">
    <property type="entry name" value="LNT_N"/>
</dbReference>
<dbReference type="PANTHER" id="PTHR38686">
    <property type="entry name" value="APOLIPOPROTEIN N-ACYLTRANSFERASE"/>
    <property type="match status" value="1"/>
</dbReference>
<feature type="transmembrane region" description="Helical" evidence="8">
    <location>
        <begin position="35"/>
        <end position="55"/>
    </location>
</feature>
<dbReference type="Proteomes" id="UP001328733">
    <property type="component" value="Unassembled WGS sequence"/>
</dbReference>
<sequence length="495" mass="55697">MGLTVAPVSWWPLAWVALVPLWLLIIFEDKSLKKLLLYALGWGCGYHGLALFWITGIHPMTWMGVPWLASLAIALFCWIFITLWGAAIVVTWTLGMFWVRRTIPEPSPADALYRILIGTALWCALEALWSQSPLWWTTLAYTQSPHNLAILQLGRISGFTTITAVIVAFNGFIAEGFFLSRYTPRKLAFFLIPLTFGLAGHLLGWNYYHKPVEKSTTDAIKIGVIQGNIPNTLKLYPEGFRRAIEGYTTGYRILADRGVDAVLTPETALPYYWDELALDSSLYRAILEKGTPIWVGAFGRGENGYTNSLFTVNGDGQVMSRFDKVILVPLGEYVPFESILGGLIDRLSPLKTRLLPGNATQIFDTPFGRAIVGICYESAYSEHFRRQAEMGGEFILTASNNAHYSAAMPAQHHAQDVMRAIELDRWMARATNTGYSAFVDPRGNTLWISGLNTYEIHAETIYRRNTRTPYVRFGDWLTKILVIVAGIAWFWRAMT</sequence>
<evidence type="ECO:0000256" key="1">
    <source>
        <dbReference type="ARBA" id="ARBA00004651"/>
    </source>
</evidence>
<dbReference type="CDD" id="cd07571">
    <property type="entry name" value="ALP_N-acyl_transferase"/>
    <property type="match status" value="1"/>
</dbReference>
<evidence type="ECO:0000256" key="8">
    <source>
        <dbReference type="HAMAP-Rule" id="MF_01148"/>
    </source>
</evidence>
<feature type="domain" description="CN hydrolase" evidence="9">
    <location>
        <begin position="225"/>
        <end position="469"/>
    </location>
</feature>
<evidence type="ECO:0000256" key="7">
    <source>
        <dbReference type="ARBA" id="ARBA00023315"/>
    </source>
</evidence>
<comment type="pathway">
    <text evidence="8">Protein modification; lipoprotein biosynthesis (N-acyl transfer).</text>
</comment>
<dbReference type="InterPro" id="IPR003010">
    <property type="entry name" value="C-N_Hydrolase"/>
</dbReference>
<comment type="subcellular location">
    <subcellularLocation>
        <location evidence="1 8">Cell membrane</location>
        <topology evidence="1 8">Multi-pass membrane protein</topology>
    </subcellularLocation>
</comment>
<dbReference type="PANTHER" id="PTHR38686:SF1">
    <property type="entry name" value="APOLIPOPROTEIN N-ACYLTRANSFERASE"/>
    <property type="match status" value="1"/>
</dbReference>
<dbReference type="InterPro" id="IPR004563">
    <property type="entry name" value="Apolipo_AcylTrfase"/>
</dbReference>
<organism evidence="10 11">
    <name type="scientific">Pannus brasiliensis CCIBt3594</name>
    <dbReference type="NCBI Taxonomy" id="1427578"/>
    <lineage>
        <taxon>Bacteria</taxon>
        <taxon>Bacillati</taxon>
        <taxon>Cyanobacteriota</taxon>
        <taxon>Cyanophyceae</taxon>
        <taxon>Oscillatoriophycideae</taxon>
        <taxon>Chroococcales</taxon>
        <taxon>Microcystaceae</taxon>
        <taxon>Pannus</taxon>
    </lineage>
</organism>
<comment type="caution">
    <text evidence="10">The sequence shown here is derived from an EMBL/GenBank/DDBJ whole genome shotgun (WGS) entry which is preliminary data.</text>
</comment>
<dbReference type="GO" id="GO:0042158">
    <property type="term" value="P:lipoprotein biosynthetic process"/>
    <property type="evidence" value="ECO:0007669"/>
    <property type="project" value="UniProtKB-UniRule"/>
</dbReference>
<comment type="similarity">
    <text evidence="8">Belongs to the CN hydrolase family. Apolipoprotein N-acyltransferase subfamily.</text>
</comment>
<name>A0AAW9R110_9CHRO</name>
<comment type="catalytic activity">
    <reaction evidence="8">
        <text>N-terminal S-1,2-diacyl-sn-glyceryl-L-cysteinyl-[lipoprotein] + a glycerophospholipid = N-acyl-S-1,2-diacyl-sn-glyceryl-L-cysteinyl-[lipoprotein] + a 2-acyl-sn-glycero-3-phospholipid + H(+)</text>
        <dbReference type="Rhea" id="RHEA:48228"/>
        <dbReference type="Rhea" id="RHEA-COMP:14681"/>
        <dbReference type="Rhea" id="RHEA-COMP:14684"/>
        <dbReference type="ChEBI" id="CHEBI:15378"/>
        <dbReference type="ChEBI" id="CHEBI:136912"/>
        <dbReference type="ChEBI" id="CHEBI:140656"/>
        <dbReference type="ChEBI" id="CHEBI:140657"/>
        <dbReference type="ChEBI" id="CHEBI:140660"/>
        <dbReference type="EC" id="2.3.1.269"/>
    </reaction>
</comment>
<comment type="function">
    <text evidence="8">Catalyzes the phospholipid dependent N-acylation of the N-terminal cysteine of apolipoprotein, the last step in lipoprotein maturation.</text>
</comment>
<keyword evidence="4 8" id="KW-0812">Transmembrane</keyword>
<dbReference type="Gene3D" id="3.60.110.10">
    <property type="entry name" value="Carbon-nitrogen hydrolase"/>
    <property type="match status" value="1"/>
</dbReference>
<gene>
    <name evidence="8 10" type="primary">lnt</name>
    <name evidence="10" type="ORF">V0288_23390</name>
</gene>
<protein>
    <recommendedName>
        <fullName evidence="8">Apolipoprotein N-acyltransferase</fullName>
        <shortName evidence="8">ALP N-acyltransferase</shortName>
        <ecNumber evidence="8">2.3.1.269</ecNumber>
    </recommendedName>
</protein>
<evidence type="ECO:0000313" key="10">
    <source>
        <dbReference type="EMBL" id="MEG3440093.1"/>
    </source>
</evidence>